<dbReference type="PANTHER" id="PTHR38013">
    <property type="entry name" value="GLYCOPROTEIN/POLYSACCHARIDE METABOLISM"/>
    <property type="match status" value="1"/>
</dbReference>
<protein>
    <recommendedName>
        <fullName evidence="1">Lipocalin-like domain-containing protein</fullName>
    </recommendedName>
</protein>
<dbReference type="RefSeq" id="WP_281795425.1">
    <property type="nucleotide sequence ID" value="NZ_BSDR01000001.1"/>
</dbReference>
<dbReference type="Pfam" id="PF12702">
    <property type="entry name" value="Lipocalin_3"/>
    <property type="match status" value="1"/>
</dbReference>
<evidence type="ECO:0000313" key="3">
    <source>
        <dbReference type="Proteomes" id="UP001144372"/>
    </source>
</evidence>
<dbReference type="EMBL" id="BSDR01000001">
    <property type="protein sequence ID" value="GLI35520.1"/>
    <property type="molecule type" value="Genomic_DNA"/>
</dbReference>
<evidence type="ECO:0000259" key="1">
    <source>
        <dbReference type="Pfam" id="PF12702"/>
    </source>
</evidence>
<dbReference type="InterPro" id="IPR053196">
    <property type="entry name" value="Lipoprotein_YbaY-like"/>
</dbReference>
<dbReference type="PROSITE" id="PS51257">
    <property type="entry name" value="PROKAR_LIPOPROTEIN"/>
    <property type="match status" value="1"/>
</dbReference>
<dbReference type="Pfam" id="PF09619">
    <property type="entry name" value="YscW"/>
    <property type="match status" value="1"/>
</dbReference>
<reference evidence="2" key="1">
    <citation type="submission" date="2022-12" db="EMBL/GenBank/DDBJ databases">
        <title>Reference genome sequencing for broad-spectrum identification of bacterial and archaeal isolates by mass spectrometry.</title>
        <authorList>
            <person name="Sekiguchi Y."/>
            <person name="Tourlousse D.M."/>
        </authorList>
    </citation>
    <scope>NUCLEOTIDE SEQUENCE</scope>
    <source>
        <strain evidence="2">ASRB1</strain>
    </source>
</reference>
<organism evidence="2 3">
    <name type="scientific">Desulforhabdus amnigena</name>
    <dbReference type="NCBI Taxonomy" id="40218"/>
    <lineage>
        <taxon>Bacteria</taxon>
        <taxon>Pseudomonadati</taxon>
        <taxon>Thermodesulfobacteriota</taxon>
        <taxon>Syntrophobacteria</taxon>
        <taxon>Syntrophobacterales</taxon>
        <taxon>Syntrophobacteraceae</taxon>
        <taxon>Desulforhabdus</taxon>
    </lineage>
</organism>
<dbReference type="AlphaFoldDB" id="A0A9W6L9T7"/>
<proteinExistence type="predicted"/>
<dbReference type="Proteomes" id="UP001144372">
    <property type="component" value="Unassembled WGS sequence"/>
</dbReference>
<gene>
    <name evidence="2" type="ORF">DAMNIGENAA_29530</name>
</gene>
<accession>A0A9W6L9T7</accession>
<feature type="domain" description="Lipocalin-like" evidence="1">
    <location>
        <begin position="42"/>
        <end position="134"/>
    </location>
</feature>
<keyword evidence="3" id="KW-1185">Reference proteome</keyword>
<name>A0A9W6L9T7_9BACT</name>
<comment type="caution">
    <text evidence="2">The sequence shown here is derived from an EMBL/GenBank/DDBJ whole genome shotgun (WGS) entry which is preliminary data.</text>
</comment>
<dbReference type="Gene3D" id="2.40.128.280">
    <property type="match status" value="1"/>
</dbReference>
<sequence length="252" mass="27832">MKNVWIFGVILLNFIAGCAVSKMAPGPPEIPIAKEAEVKDRNQLLVGIWTREIRDGVKGTEGLNIRKDGALELVNIYSLRGLNWRRDGETLVLTTNTEKYPEPYESRFKIEELTDSVLTLSAPEDYLAGTYSRQRGMGRQSERGKVAGTVTFSQRTVLPPQAVLQVSLVDVTRREVPAVPIGTQTVAHTRHVPISFEVSYDPADIQPNHRYEIEARITVGGKTLFTNTSPHPVLTQGNPDTVEVVVESGVSP</sequence>
<dbReference type="InterPro" id="IPR039366">
    <property type="entry name" value="Pilotin"/>
</dbReference>
<evidence type="ECO:0000313" key="2">
    <source>
        <dbReference type="EMBL" id="GLI35520.1"/>
    </source>
</evidence>
<dbReference type="PANTHER" id="PTHR38013:SF1">
    <property type="entry name" value="GLYCOPROTEIN_POLYSACCHARIDE METABOLISM"/>
    <property type="match status" value="1"/>
</dbReference>
<dbReference type="InterPro" id="IPR024311">
    <property type="entry name" value="Lipocalin-like"/>
</dbReference>